<accession>A0A9N9TRJ5</accession>
<dbReference type="GO" id="GO:0071897">
    <property type="term" value="P:DNA biosynthetic process"/>
    <property type="evidence" value="ECO:0007669"/>
    <property type="project" value="UniProtKB-ARBA"/>
</dbReference>
<dbReference type="PANTHER" id="PTHR37984:SF13">
    <property type="entry name" value="RIBONUCLEASE H"/>
    <property type="match status" value="1"/>
</dbReference>
<dbReference type="AlphaFoldDB" id="A0A9N9TRJ5"/>
<dbReference type="SUPFAM" id="SSF56672">
    <property type="entry name" value="DNA/RNA polymerases"/>
    <property type="match status" value="1"/>
</dbReference>
<dbReference type="Gene3D" id="3.10.10.10">
    <property type="entry name" value="HIV Type 1 Reverse Transcriptase, subunit A, domain 1"/>
    <property type="match status" value="1"/>
</dbReference>
<protein>
    <recommendedName>
        <fullName evidence="3">Reverse transcriptase domain-containing protein</fullName>
    </recommendedName>
</protein>
<dbReference type="OrthoDB" id="6774497at2759"/>
<name>A0A9N9TRJ5_PHYSR</name>
<organism evidence="1 2">
    <name type="scientific">Phyllotreta striolata</name>
    <name type="common">Striped flea beetle</name>
    <name type="synonym">Crioceris striolata</name>
    <dbReference type="NCBI Taxonomy" id="444603"/>
    <lineage>
        <taxon>Eukaryota</taxon>
        <taxon>Metazoa</taxon>
        <taxon>Ecdysozoa</taxon>
        <taxon>Arthropoda</taxon>
        <taxon>Hexapoda</taxon>
        <taxon>Insecta</taxon>
        <taxon>Pterygota</taxon>
        <taxon>Neoptera</taxon>
        <taxon>Endopterygota</taxon>
        <taxon>Coleoptera</taxon>
        <taxon>Polyphaga</taxon>
        <taxon>Cucujiformia</taxon>
        <taxon>Chrysomeloidea</taxon>
        <taxon>Chrysomelidae</taxon>
        <taxon>Galerucinae</taxon>
        <taxon>Alticini</taxon>
        <taxon>Phyllotreta</taxon>
    </lineage>
</organism>
<gene>
    <name evidence="1" type="ORF">PHYEVI_LOCUS7227</name>
</gene>
<dbReference type="EMBL" id="OU900096">
    <property type="protein sequence ID" value="CAG9860879.1"/>
    <property type="molecule type" value="Genomic_DNA"/>
</dbReference>
<keyword evidence="2" id="KW-1185">Reference proteome</keyword>
<evidence type="ECO:0000313" key="2">
    <source>
        <dbReference type="Proteomes" id="UP001153712"/>
    </source>
</evidence>
<reference evidence="1" key="1">
    <citation type="submission" date="2022-01" db="EMBL/GenBank/DDBJ databases">
        <authorList>
            <person name="King R."/>
        </authorList>
    </citation>
    <scope>NUCLEOTIDE SEQUENCE</scope>
</reference>
<proteinExistence type="predicted"/>
<dbReference type="InterPro" id="IPR043502">
    <property type="entry name" value="DNA/RNA_pol_sf"/>
</dbReference>
<sequence>MLVYLIRRRDLEWKKMKLETRQPMEVTPRRLHNAGKGGHNFKVCKYEKYTCKNCQAVGHLAKVIIVLKNPKCKPVFCKPRTVPFAFKAALDTELNELEKKGVIKLVDNSEWATPLVPVIKEDGKLRICVDYKITENKAYNQLQLTEDTKNNASTPMAG</sequence>
<dbReference type="PANTHER" id="PTHR37984">
    <property type="entry name" value="PROTEIN CBG26694"/>
    <property type="match status" value="1"/>
</dbReference>
<evidence type="ECO:0000313" key="1">
    <source>
        <dbReference type="EMBL" id="CAG9860879.1"/>
    </source>
</evidence>
<dbReference type="Proteomes" id="UP001153712">
    <property type="component" value="Chromosome 3"/>
</dbReference>
<evidence type="ECO:0008006" key="3">
    <source>
        <dbReference type="Google" id="ProtNLM"/>
    </source>
</evidence>
<dbReference type="InterPro" id="IPR050951">
    <property type="entry name" value="Retrovirus_Pol_polyprotein"/>
</dbReference>